<feature type="signal peptide" evidence="1">
    <location>
        <begin position="1"/>
        <end position="19"/>
    </location>
</feature>
<keyword evidence="3" id="KW-1185">Reference proteome</keyword>
<feature type="chain" id="PRO_5045616196" description="DUF481 domain-containing protein" evidence="1">
    <location>
        <begin position="20"/>
        <end position="218"/>
    </location>
</feature>
<reference evidence="2 3" key="1">
    <citation type="submission" date="2024-03" db="EMBL/GenBank/DDBJ databases">
        <title>Aquirufa genome sequencing.</title>
        <authorList>
            <person name="Pitt A."/>
            <person name="Hahn M.W."/>
        </authorList>
    </citation>
    <scope>NUCLEOTIDE SEQUENCE [LARGE SCALE GENOMIC DNA]</scope>
    <source>
        <strain evidence="2 3">OSTEICH-129V</strain>
    </source>
</reference>
<evidence type="ECO:0000313" key="2">
    <source>
        <dbReference type="EMBL" id="MFD3394668.1"/>
    </source>
</evidence>
<accession>A0ABW6DGP5</accession>
<evidence type="ECO:0000313" key="3">
    <source>
        <dbReference type="Proteomes" id="UP001598138"/>
    </source>
</evidence>
<sequence length="218" mass="24397">MKFYLLLVISCLSLAPCWAQKFRFSTSLGTSRLNWGESQQTLNTTAALQFQKPGKPTQLFGQLTIIGNLQRTQLGNENVAFRGGKGEIGVNQFTKIGFFATTSVYSMSMAKKIQSANNDFLTDEKFSLHGLRAGIGFKSKGKVKTTAQVKVFKPFLARVSLQDWENKLSTPLDNPIGYQASVEFRLTNWSFGFDYEQIQYGGTFANLKLTSAQVTYFF</sequence>
<evidence type="ECO:0008006" key="4">
    <source>
        <dbReference type="Google" id="ProtNLM"/>
    </source>
</evidence>
<dbReference type="Proteomes" id="UP001598138">
    <property type="component" value="Unassembled WGS sequence"/>
</dbReference>
<dbReference type="RefSeq" id="WP_377983549.1">
    <property type="nucleotide sequence ID" value="NZ_JBBKXZ010000003.1"/>
</dbReference>
<organism evidence="2 3">
    <name type="scientific">Aquirufa avitistagni</name>
    <dbReference type="NCBI Taxonomy" id="3104728"/>
    <lineage>
        <taxon>Bacteria</taxon>
        <taxon>Pseudomonadati</taxon>
        <taxon>Bacteroidota</taxon>
        <taxon>Cytophagia</taxon>
        <taxon>Cytophagales</taxon>
        <taxon>Flectobacillaceae</taxon>
        <taxon>Aquirufa</taxon>
    </lineage>
</organism>
<gene>
    <name evidence="2" type="ORF">U0R10_08545</name>
</gene>
<name>A0ABW6DGP5_9BACT</name>
<dbReference type="EMBL" id="JBBKXZ010000003">
    <property type="protein sequence ID" value="MFD3394668.1"/>
    <property type="molecule type" value="Genomic_DNA"/>
</dbReference>
<proteinExistence type="predicted"/>
<keyword evidence="1" id="KW-0732">Signal</keyword>
<protein>
    <recommendedName>
        <fullName evidence="4">DUF481 domain-containing protein</fullName>
    </recommendedName>
</protein>
<comment type="caution">
    <text evidence="2">The sequence shown here is derived from an EMBL/GenBank/DDBJ whole genome shotgun (WGS) entry which is preliminary data.</text>
</comment>
<evidence type="ECO:0000256" key="1">
    <source>
        <dbReference type="SAM" id="SignalP"/>
    </source>
</evidence>